<dbReference type="PROSITE" id="PS50294">
    <property type="entry name" value="WD_REPEATS_REGION"/>
    <property type="match status" value="2"/>
</dbReference>
<dbReference type="PANTHER" id="PTHR18763:SF3">
    <property type="entry name" value="OS09G0477800 PROTEIN"/>
    <property type="match status" value="1"/>
</dbReference>
<keyword evidence="5" id="KW-1185">Reference proteome</keyword>
<dbReference type="InterPro" id="IPR001680">
    <property type="entry name" value="WD40_rpt"/>
</dbReference>
<gene>
    <name evidence="4" type="ORF">CITCOLO1_LOCUS16572</name>
</gene>
<accession>A0ABP0YY59</accession>
<dbReference type="InterPro" id="IPR015943">
    <property type="entry name" value="WD40/YVTN_repeat-like_dom_sf"/>
</dbReference>
<dbReference type="EMBL" id="OZ021740">
    <property type="protein sequence ID" value="CAK9324338.1"/>
    <property type="molecule type" value="Genomic_DNA"/>
</dbReference>
<evidence type="ECO:0000256" key="1">
    <source>
        <dbReference type="ARBA" id="ARBA00022574"/>
    </source>
</evidence>
<dbReference type="PROSITE" id="PS00678">
    <property type="entry name" value="WD_REPEATS_1"/>
    <property type="match status" value="1"/>
</dbReference>
<dbReference type="SMART" id="SM00320">
    <property type="entry name" value="WD40"/>
    <property type="match status" value="4"/>
</dbReference>
<evidence type="ECO:0000256" key="3">
    <source>
        <dbReference type="PROSITE-ProRule" id="PRU00221"/>
    </source>
</evidence>
<name>A0ABP0YY59_9ROSI</name>
<organism evidence="4 5">
    <name type="scientific">Citrullus colocynthis</name>
    <name type="common">colocynth</name>
    <dbReference type="NCBI Taxonomy" id="252529"/>
    <lineage>
        <taxon>Eukaryota</taxon>
        <taxon>Viridiplantae</taxon>
        <taxon>Streptophyta</taxon>
        <taxon>Embryophyta</taxon>
        <taxon>Tracheophyta</taxon>
        <taxon>Spermatophyta</taxon>
        <taxon>Magnoliopsida</taxon>
        <taxon>eudicotyledons</taxon>
        <taxon>Gunneridae</taxon>
        <taxon>Pentapetalae</taxon>
        <taxon>rosids</taxon>
        <taxon>fabids</taxon>
        <taxon>Cucurbitales</taxon>
        <taxon>Cucurbitaceae</taxon>
        <taxon>Benincaseae</taxon>
        <taxon>Citrullus</taxon>
    </lineage>
</organism>
<keyword evidence="1 3" id="KW-0853">WD repeat</keyword>
<dbReference type="PROSITE" id="PS50082">
    <property type="entry name" value="WD_REPEATS_2"/>
    <property type="match status" value="2"/>
</dbReference>
<keyword evidence="2" id="KW-0677">Repeat</keyword>
<proteinExistence type="predicted"/>
<evidence type="ECO:0008006" key="6">
    <source>
        <dbReference type="Google" id="ProtNLM"/>
    </source>
</evidence>
<feature type="repeat" description="WD" evidence="3">
    <location>
        <begin position="296"/>
        <end position="337"/>
    </location>
</feature>
<dbReference type="Gene3D" id="2.130.10.10">
    <property type="entry name" value="YVTN repeat-like/Quinoprotein amine dehydrogenase"/>
    <property type="match status" value="3"/>
</dbReference>
<sequence>MTMPSSPQEVVLASSPDGPIVAYDASTGSPLASFNSSHSPRRGITRAGKSFIAVSHICPVTASGSIHIYNWWTSSAFQSLAIPEPVAPLTATPDGFYLFAGGLSGYIHTLSLPSGDVLNSLPAHKKPVSCLKLSADGSLLISGGDDGTIVVIPIFQLVQAKPRESETKHILHQFSAHTDSVTSIYSGMGTSSSQIVSCSLDGRCKFWSLLSETVLHTVVFPCAIFSVVLDPTETEFFAAGSDGLVYKGSLRHNNKHLMGTEYELIPPVSNNLVYKRSSRHKNKHHMDTSSELIPWSPKHDAAVVSIVIVNEGKHLISAAEDGSIWVWEVKKGKVIMALENEIGSISDLVMATEKNHGKEQSVRTGSHGRAMEISERFRLPIKMLELSINQRVDMQGAVAAVGSDVRRAIEMLESAIAVYEKMLELILKEAKASYNQREETRG</sequence>
<evidence type="ECO:0000313" key="5">
    <source>
        <dbReference type="Proteomes" id="UP001642487"/>
    </source>
</evidence>
<dbReference type="Pfam" id="PF00400">
    <property type="entry name" value="WD40"/>
    <property type="match status" value="3"/>
</dbReference>
<dbReference type="InterPro" id="IPR019775">
    <property type="entry name" value="WD40_repeat_CS"/>
</dbReference>
<evidence type="ECO:0000313" key="4">
    <source>
        <dbReference type="EMBL" id="CAK9324338.1"/>
    </source>
</evidence>
<dbReference type="Proteomes" id="UP001642487">
    <property type="component" value="Chromosome 6"/>
</dbReference>
<reference evidence="4 5" key="1">
    <citation type="submission" date="2024-03" db="EMBL/GenBank/DDBJ databases">
        <authorList>
            <person name="Gkanogiannis A."/>
            <person name="Becerra Lopez-Lavalle L."/>
        </authorList>
    </citation>
    <scope>NUCLEOTIDE SEQUENCE [LARGE SCALE GENOMIC DNA]</scope>
</reference>
<dbReference type="SUPFAM" id="SSF50998">
    <property type="entry name" value="Quinoprotein alcohol dehydrogenase-like"/>
    <property type="match status" value="1"/>
</dbReference>
<protein>
    <recommendedName>
        <fullName evidence="6">Protein ROOT INITIATION DEFECTIVE 3-like</fullName>
    </recommendedName>
</protein>
<dbReference type="InterPro" id="IPR011047">
    <property type="entry name" value="Quinoprotein_ADH-like_sf"/>
</dbReference>
<feature type="repeat" description="WD" evidence="3">
    <location>
        <begin position="121"/>
        <end position="151"/>
    </location>
</feature>
<evidence type="ECO:0000256" key="2">
    <source>
        <dbReference type="ARBA" id="ARBA00022737"/>
    </source>
</evidence>
<dbReference type="PANTHER" id="PTHR18763">
    <property type="entry name" value="WD-REPEAT PROTEIN 18"/>
    <property type="match status" value="1"/>
</dbReference>
<dbReference type="InterPro" id="IPR045227">
    <property type="entry name" value="WDR18/Ipi3/RID3"/>
</dbReference>